<sequence length="130" mass="14361">MKAIDSNIALRVITNDDPVQTPIAVALIASEPVFVSLTVAMEIEWVLRSAYRWTTDAIANALTAFAALDNVHVEEAGWLGWAIHRLRDGADFDDMIHLIAARDFDGFISFERKLKTQAGPDSPVPIDRLS</sequence>
<dbReference type="SUPFAM" id="SSF88723">
    <property type="entry name" value="PIN domain-like"/>
    <property type="match status" value="1"/>
</dbReference>
<dbReference type="Proteomes" id="UP000652430">
    <property type="component" value="Unassembled WGS sequence"/>
</dbReference>
<evidence type="ECO:0000313" key="2">
    <source>
        <dbReference type="Proteomes" id="UP000652430"/>
    </source>
</evidence>
<evidence type="ECO:0000313" key="1">
    <source>
        <dbReference type="EMBL" id="GHH23022.1"/>
    </source>
</evidence>
<proteinExistence type="predicted"/>
<dbReference type="RefSeq" id="WP_229839461.1">
    <property type="nucleotide sequence ID" value="NZ_BNAQ01000005.1"/>
</dbReference>
<gene>
    <name evidence="1" type="ORF">GCM10008023_33790</name>
</gene>
<dbReference type="CDD" id="cd18683">
    <property type="entry name" value="PIN_VapC-like"/>
    <property type="match status" value="1"/>
</dbReference>
<keyword evidence="2" id="KW-1185">Reference proteome</keyword>
<name>A0ABQ3LSW3_9SPHN</name>
<dbReference type="InterPro" id="IPR029060">
    <property type="entry name" value="PIN-like_dom_sf"/>
</dbReference>
<dbReference type="EMBL" id="BNAQ01000005">
    <property type="protein sequence ID" value="GHH23022.1"/>
    <property type="molecule type" value="Genomic_DNA"/>
</dbReference>
<reference evidence="2" key="1">
    <citation type="journal article" date="2019" name="Int. J. Syst. Evol. Microbiol.">
        <title>The Global Catalogue of Microorganisms (GCM) 10K type strain sequencing project: providing services to taxonomists for standard genome sequencing and annotation.</title>
        <authorList>
            <consortium name="The Broad Institute Genomics Platform"/>
            <consortium name="The Broad Institute Genome Sequencing Center for Infectious Disease"/>
            <person name="Wu L."/>
            <person name="Ma J."/>
        </authorList>
    </citation>
    <scope>NUCLEOTIDE SEQUENCE [LARGE SCALE GENOMIC DNA]</scope>
    <source>
        <strain evidence="2">CGMCC 1.8957</strain>
    </source>
</reference>
<comment type="caution">
    <text evidence="1">The sequence shown here is derived from an EMBL/GenBank/DDBJ whole genome shotgun (WGS) entry which is preliminary data.</text>
</comment>
<accession>A0ABQ3LSW3</accession>
<protein>
    <recommendedName>
        <fullName evidence="3">Type II toxin-antitoxin system VapC family toxin</fullName>
    </recommendedName>
</protein>
<evidence type="ECO:0008006" key="3">
    <source>
        <dbReference type="Google" id="ProtNLM"/>
    </source>
</evidence>
<organism evidence="1 2">
    <name type="scientific">Sphingomonas glacialis</name>
    <dbReference type="NCBI Taxonomy" id="658225"/>
    <lineage>
        <taxon>Bacteria</taxon>
        <taxon>Pseudomonadati</taxon>
        <taxon>Pseudomonadota</taxon>
        <taxon>Alphaproteobacteria</taxon>
        <taxon>Sphingomonadales</taxon>
        <taxon>Sphingomonadaceae</taxon>
        <taxon>Sphingomonas</taxon>
    </lineage>
</organism>